<reference evidence="1" key="1">
    <citation type="submission" date="2021-12" db="EMBL/GenBank/DDBJ databases">
        <title>Discovery of the Pendulisporaceae a myxobacterial family with distinct sporulation behavior and unique specialized metabolism.</title>
        <authorList>
            <person name="Garcia R."/>
            <person name="Popoff A."/>
            <person name="Bader C.D."/>
            <person name="Loehr J."/>
            <person name="Walesch S."/>
            <person name="Walt C."/>
            <person name="Boldt J."/>
            <person name="Bunk B."/>
            <person name="Haeckl F.J.F.P.J."/>
            <person name="Gunesch A.P."/>
            <person name="Birkelbach J."/>
            <person name="Nuebel U."/>
            <person name="Pietschmann T."/>
            <person name="Bach T."/>
            <person name="Mueller R."/>
        </authorList>
    </citation>
    <scope>NUCLEOTIDE SEQUENCE</scope>
    <source>
        <strain evidence="1">MSr11367</strain>
    </source>
</reference>
<accession>A0ABZ2L0G7</accession>
<dbReference type="EMBL" id="CP089983">
    <property type="protein sequence ID" value="WXB02082.1"/>
    <property type="molecule type" value="Genomic_DNA"/>
</dbReference>
<evidence type="ECO:0000313" key="2">
    <source>
        <dbReference type="Proteomes" id="UP001374803"/>
    </source>
</evidence>
<gene>
    <name evidence="1" type="ORF">LVJ94_34860</name>
</gene>
<organism evidence="1 2">
    <name type="scientific">Pendulispora rubella</name>
    <dbReference type="NCBI Taxonomy" id="2741070"/>
    <lineage>
        <taxon>Bacteria</taxon>
        <taxon>Pseudomonadati</taxon>
        <taxon>Myxococcota</taxon>
        <taxon>Myxococcia</taxon>
        <taxon>Myxococcales</taxon>
        <taxon>Sorangiineae</taxon>
        <taxon>Pendulisporaceae</taxon>
        <taxon>Pendulispora</taxon>
    </lineage>
</organism>
<evidence type="ECO:0000313" key="1">
    <source>
        <dbReference type="EMBL" id="WXB02082.1"/>
    </source>
</evidence>
<sequence>MSDPLGLLQGVESAPARRHIGAEDLEVLGKQAARSFQRGDQASLADAVIEIVKDAALSPEHVRRVCEHANIDAFLTQFHKSGAESRVVDFANGPADPDAIVRQLNAAKVASTVDAAAAELSDYVLPPPDRLSGEALWEGTLKAAFGTDGGSIPFERPLGDAIELRDKLASADEHVLAQIGGLEGMYRDLGEQLYAHVKQAALSGVPLGHIAEAWASVSREGIDPAFQLVAPRLVRDGVFSPDDLLNSADKTASNRVVNREHPLVATFAEFSDALQKLAHLRGARAEIGHAFETISAFVKKAAVMGSAYRAAARGSEAVADAVSPFVGKAFGGGAEFATRKVLENAHNVGLALGANEAYTHLKHSPSPAARAVRSAGNVVLRNIPGTTQQMQHAWEIENGI</sequence>
<dbReference type="Proteomes" id="UP001374803">
    <property type="component" value="Chromosome"/>
</dbReference>
<protein>
    <submittedName>
        <fullName evidence="1">Uncharacterized protein</fullName>
    </submittedName>
</protein>
<keyword evidence="2" id="KW-1185">Reference proteome</keyword>
<proteinExistence type="predicted"/>
<dbReference type="RefSeq" id="WP_394831707.1">
    <property type="nucleotide sequence ID" value="NZ_CP089929.1"/>
</dbReference>
<name>A0ABZ2L0G7_9BACT</name>